<evidence type="ECO:0000313" key="11">
    <source>
        <dbReference type="EnsemblPlants" id="LPERR10G03250.1"/>
    </source>
</evidence>
<dbReference type="EnsemblPlants" id="LPERR10G03250.2">
    <property type="protein sequence ID" value="LPERR10G03250.2"/>
    <property type="gene ID" value="LPERR10G03250"/>
</dbReference>
<feature type="binding site" evidence="7">
    <location>
        <position position="67"/>
    </location>
    <ligand>
        <name>S-adenosyl-L-methionine</name>
        <dbReference type="ChEBI" id="CHEBI:59789"/>
    </ligand>
</feature>
<evidence type="ECO:0000256" key="9">
    <source>
        <dbReference type="SAM" id="MobiDB-lite"/>
    </source>
</evidence>
<dbReference type="GO" id="GO:0001708">
    <property type="term" value="P:cell fate specification"/>
    <property type="evidence" value="ECO:0007669"/>
    <property type="project" value="EnsemblPlants"/>
</dbReference>
<dbReference type="eggNOG" id="KOG0820">
    <property type="taxonomic scope" value="Eukaryota"/>
</dbReference>
<dbReference type="GO" id="GO:0000179">
    <property type="term" value="F:rRNA (adenine-N6,N6-)-dimethyltransferase activity"/>
    <property type="evidence" value="ECO:0007669"/>
    <property type="project" value="UniProtKB-UniRule"/>
</dbReference>
<dbReference type="PANTHER" id="PTHR11727:SF7">
    <property type="entry name" value="DIMETHYLADENOSINE TRANSFERASE-RELATED"/>
    <property type="match status" value="1"/>
</dbReference>
<dbReference type="SUPFAM" id="SSF53335">
    <property type="entry name" value="S-adenosyl-L-methionine-dependent methyltransferases"/>
    <property type="match status" value="1"/>
</dbReference>
<keyword evidence="12" id="KW-1185">Reference proteome</keyword>
<evidence type="ECO:0000256" key="2">
    <source>
        <dbReference type="ARBA" id="ARBA00022603"/>
    </source>
</evidence>
<feature type="binding site" evidence="7">
    <location>
        <position position="89"/>
    </location>
    <ligand>
        <name>S-adenosyl-L-methionine</name>
        <dbReference type="ChEBI" id="CHEBI:59789"/>
    </ligand>
</feature>
<dbReference type="STRING" id="77586.A0A0D9XIA9"/>
<evidence type="ECO:0000256" key="7">
    <source>
        <dbReference type="PROSITE-ProRule" id="PRU01026"/>
    </source>
</evidence>
<evidence type="ECO:0000256" key="8">
    <source>
        <dbReference type="RuleBase" id="RU362106"/>
    </source>
</evidence>
<protein>
    <recommendedName>
        <fullName evidence="8">rRNA adenine N(6)-methyltransferase</fullName>
        <ecNumber evidence="8">2.1.1.-</ecNumber>
    </recommendedName>
</protein>
<evidence type="ECO:0000259" key="10">
    <source>
        <dbReference type="SMART" id="SM00650"/>
    </source>
</evidence>
<dbReference type="SMART" id="SM00650">
    <property type="entry name" value="rADc"/>
    <property type="match status" value="1"/>
</dbReference>
<dbReference type="InterPro" id="IPR011530">
    <property type="entry name" value="rRNA_adenine_dimethylase"/>
</dbReference>
<dbReference type="HOGENOM" id="CLU_041220_2_0_1"/>
<evidence type="ECO:0000313" key="12">
    <source>
        <dbReference type="Proteomes" id="UP000032180"/>
    </source>
</evidence>
<evidence type="ECO:0000256" key="6">
    <source>
        <dbReference type="ARBA" id="ARBA00061109"/>
    </source>
</evidence>
<feature type="binding site" evidence="7">
    <location>
        <position position="40"/>
    </location>
    <ligand>
        <name>S-adenosyl-L-methionine</name>
        <dbReference type="ChEBI" id="CHEBI:59789"/>
    </ligand>
</feature>
<reference evidence="11 12" key="2">
    <citation type="submission" date="2013-12" db="EMBL/GenBank/DDBJ databases">
        <authorList>
            <person name="Yu Y."/>
            <person name="Lee S."/>
            <person name="de Baynast K."/>
            <person name="Wissotski M."/>
            <person name="Liu L."/>
            <person name="Talag J."/>
            <person name="Goicoechea J."/>
            <person name="Angelova A."/>
            <person name="Jetty R."/>
            <person name="Kudrna D."/>
            <person name="Golser W."/>
            <person name="Rivera L."/>
            <person name="Zhang J."/>
            <person name="Wing R."/>
        </authorList>
    </citation>
    <scope>NUCLEOTIDE SEQUENCE</scope>
</reference>
<dbReference type="GO" id="GO:0003723">
    <property type="term" value="F:RNA binding"/>
    <property type="evidence" value="ECO:0007669"/>
    <property type="project" value="UniProtKB-UniRule"/>
</dbReference>
<dbReference type="Gramene" id="LPERR10G03250.1">
    <property type="protein sequence ID" value="LPERR10G03250.1"/>
    <property type="gene ID" value="LPERR10G03250"/>
</dbReference>
<sequence>MAGGKIQKKRHGSGGGGGGGGGSGARLQGGIPFEKSKGQHILRNPAIVDSIVEKASLKPTDTVLEIGPGTGNLTKRLLQAGVKAVVAVELDPRMVLELNRRFQGDPLSSRLKVIQGDVLKCDLPYFDICVANIPYQISSPLTFKLLSHRPIFRCAVIMFQREFAMRLVAQPGDSLYCRLSVNVQLLSRVSHLLKVGRNNFRPPPKVDSSVVRIEPRKPLPPVSFKEWDGLVRLCFNRKNKTLGGIFKQKSVLKLLEKNYKTMQSLQVTTDTESGEEKMSADDLALLSNMVDDLNLETSYENDDDDEMEMDDADMVAEGRAIFKEKIMGILQQGDFAEKRASKLSQVDFLYLLSLFNTAGIHFS</sequence>
<dbReference type="Gene3D" id="1.10.8.480">
    <property type="match status" value="1"/>
</dbReference>
<evidence type="ECO:0000256" key="5">
    <source>
        <dbReference type="ARBA" id="ARBA00022884"/>
    </source>
</evidence>
<feature type="binding site" evidence="7">
    <location>
        <position position="132"/>
    </location>
    <ligand>
        <name>S-adenosyl-L-methionine</name>
        <dbReference type="ChEBI" id="CHEBI:59789"/>
    </ligand>
</feature>
<name>A0A0D9XIA9_9ORYZ</name>
<evidence type="ECO:0000256" key="1">
    <source>
        <dbReference type="ARBA" id="ARBA00022552"/>
    </source>
</evidence>
<evidence type="ECO:0000256" key="3">
    <source>
        <dbReference type="ARBA" id="ARBA00022679"/>
    </source>
</evidence>
<feature type="binding site" evidence="7">
    <location>
        <position position="117"/>
    </location>
    <ligand>
        <name>S-adenosyl-L-methionine</name>
        <dbReference type="ChEBI" id="CHEBI:59789"/>
    </ligand>
</feature>
<dbReference type="Proteomes" id="UP000032180">
    <property type="component" value="Chromosome 10"/>
</dbReference>
<dbReference type="PROSITE" id="PS01131">
    <property type="entry name" value="RRNA_A_DIMETH"/>
    <property type="match status" value="1"/>
</dbReference>
<keyword evidence="2 7" id="KW-0489">Methyltransferase</keyword>
<keyword evidence="3 7" id="KW-0808">Transferase</keyword>
<dbReference type="GO" id="GO:0051301">
    <property type="term" value="P:cell division"/>
    <property type="evidence" value="ECO:0007669"/>
    <property type="project" value="EnsemblPlants"/>
</dbReference>
<keyword evidence="5 7" id="KW-0694">RNA-binding</keyword>
<dbReference type="PANTHER" id="PTHR11727">
    <property type="entry name" value="DIMETHYLADENOSINE TRANSFERASE"/>
    <property type="match status" value="1"/>
</dbReference>
<dbReference type="InterPro" id="IPR001737">
    <property type="entry name" value="KsgA/Erm"/>
</dbReference>
<dbReference type="EC" id="2.1.1.-" evidence="8"/>
<dbReference type="Gene3D" id="3.40.50.150">
    <property type="entry name" value="Vaccinia Virus protein VP39"/>
    <property type="match status" value="1"/>
</dbReference>
<keyword evidence="1 8" id="KW-0698">rRNA processing</keyword>
<dbReference type="PROSITE" id="PS51689">
    <property type="entry name" value="SAM_RNA_A_N6_MT"/>
    <property type="match status" value="1"/>
</dbReference>
<proteinExistence type="inferred from homology"/>
<feature type="region of interest" description="Disordered" evidence="9">
    <location>
        <begin position="1"/>
        <end position="30"/>
    </location>
</feature>
<dbReference type="FunFam" id="3.40.50.150:FF:000007">
    <property type="entry name" value="rRNA adenine N(6)-methyltransferase"/>
    <property type="match status" value="1"/>
</dbReference>
<dbReference type="InterPro" id="IPR020596">
    <property type="entry name" value="rRNA_Ade_Mease_Trfase_CS"/>
</dbReference>
<dbReference type="Gramene" id="LPERR10G03250.2">
    <property type="protein sequence ID" value="LPERR10G03250.2"/>
    <property type="gene ID" value="LPERR10G03250"/>
</dbReference>
<reference evidence="11 12" key="1">
    <citation type="submission" date="2012-08" db="EMBL/GenBank/DDBJ databases">
        <title>Oryza genome evolution.</title>
        <authorList>
            <person name="Wing R.A."/>
        </authorList>
    </citation>
    <scope>NUCLEOTIDE SEQUENCE</scope>
</reference>
<feature type="domain" description="Ribosomal RNA adenine methylase transferase N-terminal" evidence="10">
    <location>
        <begin position="47"/>
        <end position="217"/>
    </location>
</feature>
<dbReference type="AlphaFoldDB" id="A0A0D9XIA9"/>
<dbReference type="InterPro" id="IPR029063">
    <property type="entry name" value="SAM-dependent_MTases_sf"/>
</dbReference>
<dbReference type="Pfam" id="PF00398">
    <property type="entry name" value="RrnaAD"/>
    <property type="match status" value="1"/>
</dbReference>
<feature type="binding site" evidence="7">
    <location>
        <position position="42"/>
    </location>
    <ligand>
        <name>S-adenosyl-L-methionine</name>
        <dbReference type="ChEBI" id="CHEBI:59789"/>
    </ligand>
</feature>
<dbReference type="InterPro" id="IPR020598">
    <property type="entry name" value="rRNA_Ade_methylase_Trfase_N"/>
</dbReference>
<accession>A0A0D9XIA9</accession>
<dbReference type="CDD" id="cd02440">
    <property type="entry name" value="AdoMet_MTases"/>
    <property type="match status" value="1"/>
</dbReference>
<reference evidence="11" key="3">
    <citation type="submission" date="2015-04" db="UniProtKB">
        <authorList>
            <consortium name="EnsemblPlants"/>
        </authorList>
    </citation>
    <scope>IDENTIFICATION</scope>
</reference>
<dbReference type="EnsemblPlants" id="LPERR10G03250.1">
    <property type="protein sequence ID" value="LPERR10G03250.1"/>
    <property type="gene ID" value="LPERR10G03250"/>
</dbReference>
<evidence type="ECO:0000256" key="4">
    <source>
        <dbReference type="ARBA" id="ARBA00022691"/>
    </source>
</evidence>
<keyword evidence="4 7" id="KW-0949">S-adenosyl-L-methionine</keyword>
<organism evidence="11 12">
    <name type="scientific">Leersia perrieri</name>
    <dbReference type="NCBI Taxonomy" id="77586"/>
    <lineage>
        <taxon>Eukaryota</taxon>
        <taxon>Viridiplantae</taxon>
        <taxon>Streptophyta</taxon>
        <taxon>Embryophyta</taxon>
        <taxon>Tracheophyta</taxon>
        <taxon>Spermatophyta</taxon>
        <taxon>Magnoliopsida</taxon>
        <taxon>Liliopsida</taxon>
        <taxon>Poales</taxon>
        <taxon>Poaceae</taxon>
        <taxon>BOP clade</taxon>
        <taxon>Oryzoideae</taxon>
        <taxon>Oryzeae</taxon>
        <taxon>Oryzinae</taxon>
        <taxon>Leersia</taxon>
    </lineage>
</organism>
<dbReference type="NCBIfam" id="TIGR00755">
    <property type="entry name" value="ksgA"/>
    <property type="match status" value="1"/>
</dbReference>
<dbReference type="GO" id="GO:0005730">
    <property type="term" value="C:nucleolus"/>
    <property type="evidence" value="ECO:0007669"/>
    <property type="project" value="EnsemblPlants"/>
</dbReference>
<feature type="compositionally biased region" description="Basic residues" evidence="9">
    <location>
        <begin position="1"/>
        <end position="12"/>
    </location>
</feature>
<dbReference type="HAMAP" id="MF_00607">
    <property type="entry name" value="16SrRNA_methyltr_A"/>
    <property type="match status" value="1"/>
</dbReference>
<comment type="similarity">
    <text evidence="6 7 8">Belongs to the class I-like SAM-binding methyltransferase superfamily. rRNA adenine N(6)-methyltransferase family.</text>
</comment>
<feature type="compositionally biased region" description="Gly residues" evidence="9">
    <location>
        <begin position="13"/>
        <end position="24"/>
    </location>
</feature>